<comment type="caution">
    <text evidence="7">The sequence shown here is derived from an EMBL/GenBank/DDBJ whole genome shotgun (WGS) entry which is preliminary data.</text>
</comment>
<sequence>MPRPPQRTNGLQYPWSRDQVMLLVLEIIPGLDHHCTWLNTCISRNNYDTFLLLVSSNVFGMVIRTLIATGNALPFLYVPLHSPEPRETYLVDTGNKIMWFPLLLVSVVFMFSR</sequence>
<accession>A0A9W6ZBU9</accession>
<keyword evidence="5" id="KW-0808">Transferase</keyword>
<evidence type="ECO:0000259" key="6">
    <source>
        <dbReference type="Pfam" id="PF01529"/>
    </source>
</evidence>
<keyword evidence="5" id="KW-0012">Acyltransferase</keyword>
<feature type="transmembrane region" description="Helical" evidence="5">
    <location>
        <begin position="97"/>
        <end position="112"/>
    </location>
</feature>
<evidence type="ECO:0000313" key="8">
    <source>
        <dbReference type="Proteomes" id="UP001165082"/>
    </source>
</evidence>
<organism evidence="7 8">
    <name type="scientific">Triparma retinervis</name>
    <dbReference type="NCBI Taxonomy" id="2557542"/>
    <lineage>
        <taxon>Eukaryota</taxon>
        <taxon>Sar</taxon>
        <taxon>Stramenopiles</taxon>
        <taxon>Ochrophyta</taxon>
        <taxon>Bolidophyceae</taxon>
        <taxon>Parmales</taxon>
        <taxon>Triparmaceae</taxon>
        <taxon>Triparma</taxon>
    </lineage>
</organism>
<dbReference type="Proteomes" id="UP001165082">
    <property type="component" value="Unassembled WGS sequence"/>
</dbReference>
<dbReference type="GO" id="GO:0016020">
    <property type="term" value="C:membrane"/>
    <property type="evidence" value="ECO:0007669"/>
    <property type="project" value="UniProtKB-SubCell"/>
</dbReference>
<gene>
    <name evidence="7" type="ORF">TrRE_jg6109</name>
</gene>
<dbReference type="AlphaFoldDB" id="A0A9W6ZBU9"/>
<comment type="catalytic activity">
    <reaction evidence="5">
        <text>L-cysteinyl-[protein] + hexadecanoyl-CoA = S-hexadecanoyl-L-cysteinyl-[protein] + CoA</text>
        <dbReference type="Rhea" id="RHEA:36683"/>
        <dbReference type="Rhea" id="RHEA-COMP:10131"/>
        <dbReference type="Rhea" id="RHEA-COMP:11032"/>
        <dbReference type="ChEBI" id="CHEBI:29950"/>
        <dbReference type="ChEBI" id="CHEBI:57287"/>
        <dbReference type="ChEBI" id="CHEBI:57379"/>
        <dbReference type="ChEBI" id="CHEBI:74151"/>
        <dbReference type="EC" id="2.3.1.225"/>
    </reaction>
</comment>
<keyword evidence="2 5" id="KW-0812">Transmembrane</keyword>
<feature type="transmembrane region" description="Helical" evidence="5">
    <location>
        <begin position="50"/>
        <end position="77"/>
    </location>
</feature>
<comment type="similarity">
    <text evidence="5">Belongs to the DHHC palmitoyltransferase family.</text>
</comment>
<dbReference type="EC" id="2.3.1.225" evidence="5"/>
<reference evidence="7" key="1">
    <citation type="submission" date="2022-07" db="EMBL/GenBank/DDBJ databases">
        <title>Genome analysis of Parmales, a sister group of diatoms, reveals the evolutionary specialization of diatoms from phago-mixotrophs to photoautotrophs.</title>
        <authorList>
            <person name="Ban H."/>
            <person name="Sato S."/>
            <person name="Yoshikawa S."/>
            <person name="Kazumasa Y."/>
            <person name="Nakamura Y."/>
            <person name="Ichinomiya M."/>
            <person name="Saitoh K."/>
            <person name="Sato N."/>
            <person name="Blanc-Mathieu R."/>
            <person name="Endo H."/>
            <person name="Kuwata A."/>
            <person name="Ogata H."/>
        </authorList>
    </citation>
    <scope>NUCLEOTIDE SEQUENCE</scope>
</reference>
<dbReference type="GO" id="GO:0019706">
    <property type="term" value="F:protein-cysteine S-palmitoyltransferase activity"/>
    <property type="evidence" value="ECO:0007669"/>
    <property type="project" value="UniProtKB-EC"/>
</dbReference>
<keyword evidence="3 5" id="KW-1133">Transmembrane helix</keyword>
<keyword evidence="8" id="KW-1185">Reference proteome</keyword>
<name>A0A9W6ZBU9_9STRA</name>
<evidence type="ECO:0000313" key="7">
    <source>
        <dbReference type="EMBL" id="GMH51582.1"/>
    </source>
</evidence>
<comment type="subcellular location">
    <subcellularLocation>
        <location evidence="1">Membrane</location>
        <topology evidence="1">Multi-pass membrane protein</topology>
    </subcellularLocation>
</comment>
<dbReference type="Pfam" id="PF01529">
    <property type="entry name" value="DHHC"/>
    <property type="match status" value="1"/>
</dbReference>
<dbReference type="EMBL" id="BRXZ01001986">
    <property type="protein sequence ID" value="GMH51582.1"/>
    <property type="molecule type" value="Genomic_DNA"/>
</dbReference>
<evidence type="ECO:0000256" key="4">
    <source>
        <dbReference type="ARBA" id="ARBA00023136"/>
    </source>
</evidence>
<dbReference type="InterPro" id="IPR001594">
    <property type="entry name" value="Palmitoyltrfase_DHHC"/>
</dbReference>
<dbReference type="PROSITE" id="PS50216">
    <property type="entry name" value="DHHC"/>
    <property type="match status" value="1"/>
</dbReference>
<dbReference type="OrthoDB" id="9909019at2759"/>
<comment type="domain">
    <text evidence="5">The DHHC domain is required for palmitoyltransferase activity.</text>
</comment>
<protein>
    <recommendedName>
        <fullName evidence="5">Palmitoyltransferase</fullName>
        <ecNumber evidence="5">2.3.1.225</ecNumber>
    </recommendedName>
</protein>
<proteinExistence type="inferred from homology"/>
<feature type="domain" description="Palmitoyltransferase DHHC" evidence="6">
    <location>
        <begin position="27"/>
        <end position="67"/>
    </location>
</feature>
<evidence type="ECO:0000256" key="2">
    <source>
        <dbReference type="ARBA" id="ARBA00022692"/>
    </source>
</evidence>
<keyword evidence="4 5" id="KW-0472">Membrane</keyword>
<evidence type="ECO:0000256" key="1">
    <source>
        <dbReference type="ARBA" id="ARBA00004141"/>
    </source>
</evidence>
<evidence type="ECO:0000256" key="3">
    <source>
        <dbReference type="ARBA" id="ARBA00022989"/>
    </source>
</evidence>
<evidence type="ECO:0000256" key="5">
    <source>
        <dbReference type="RuleBase" id="RU079119"/>
    </source>
</evidence>